<comment type="caution">
    <text evidence="1">The sequence shown here is derived from an EMBL/GenBank/DDBJ whole genome shotgun (WGS) entry which is preliminary data.</text>
</comment>
<name>A0ACC2JEZ3_9PEZI</name>
<dbReference type="EMBL" id="JAPUUL010002076">
    <property type="protein sequence ID" value="KAJ8126001.1"/>
    <property type="molecule type" value="Genomic_DNA"/>
</dbReference>
<dbReference type="Proteomes" id="UP001153332">
    <property type="component" value="Unassembled WGS sequence"/>
</dbReference>
<accession>A0ACC2JEZ3</accession>
<evidence type="ECO:0000313" key="1">
    <source>
        <dbReference type="EMBL" id="KAJ8126001.1"/>
    </source>
</evidence>
<proteinExistence type="predicted"/>
<protein>
    <submittedName>
        <fullName evidence="1">Uncharacterized protein</fullName>
    </submittedName>
</protein>
<evidence type="ECO:0000313" key="2">
    <source>
        <dbReference type="Proteomes" id="UP001153332"/>
    </source>
</evidence>
<organism evidence="1 2">
    <name type="scientific">Lasiodiplodia mahajangana</name>
    <dbReference type="NCBI Taxonomy" id="1108764"/>
    <lineage>
        <taxon>Eukaryota</taxon>
        <taxon>Fungi</taxon>
        <taxon>Dikarya</taxon>
        <taxon>Ascomycota</taxon>
        <taxon>Pezizomycotina</taxon>
        <taxon>Dothideomycetes</taxon>
        <taxon>Dothideomycetes incertae sedis</taxon>
        <taxon>Botryosphaeriales</taxon>
        <taxon>Botryosphaeriaceae</taxon>
        <taxon>Lasiodiplodia</taxon>
    </lineage>
</organism>
<sequence>MAPLKQAQESDPSKCKLKALLRRLRGVLGQSRVAPGGDGHVAKDSRLPSGPEDRTTSPSLWGRAYDVLRDKESDLVREYEELLLKEAQRTNSASDNDLQPDNRNTDTKPQQAQLEGIITRGLQRIEERKTKYTIAGHEFVLSDQIAQAGQFVLWAKDLIGEAVKQSPQASIAWAGVCIVLPLLTNPVTAREANRDGFAYVTTRMRYYVELESLFGRVGRNATVTRALIVQVENSIVELYCEILEFQIRSVLRFYQNAFGRYVGDLTGTVDWEQKRQNIEKFEGTVDANLRQITQLASQEELKSISNTSSEALKVMRRFLSISENQLHVAEEHLAIARRGLEIQEDEVKNKLSEKQIECLQLFRLTSSTKDATYEWYKDRVEDRVGGTCEWFLNHENYQRWLEQDSGPLLVSADPGCGKSVLAKYLVDCGLPGSSTICYFFFKDQDQDTACQALCALLHQLFLQKPSLIKHATDQYDRDGKGMVDSKRSLWTILDNAIRDSEAGTVIIVLDALDECAESEFGDLVSNIERQFSSGRSSSGKFKYILTSRPYDQIVSKFQHLLGTFPYIRIPGEEESDAISQEVNYVIRYRVDKLAAEKKLSPEIKRHLEERLLEIEHRTYLWVYLVFDYLKGESFKKTKKGIDTIIATLPKSVNQAYEQILSKSKEEERPTVRKALSIILVACRPLTVSEMNVALSIESTSKSLSDLDLEEEEDFKSRLRSWCGLFVSIHHGKIYFLHQTAREFLFQVQPPAIMPSKSYWQHSTTSRSAHGVLAEICVLYLKFLNSGADPTDVFSEARQPLHSNILLDYAAKHWGTHFLEADVSDDADIVSSAVEICKPNSKSCLMWFRIYRRARSSAPAKPPSGLFIASYLGHEAVR</sequence>
<keyword evidence="2" id="KW-1185">Reference proteome</keyword>
<gene>
    <name evidence="1" type="ORF">O1611_g7637</name>
</gene>
<reference evidence="1" key="1">
    <citation type="submission" date="2022-12" db="EMBL/GenBank/DDBJ databases">
        <title>Genome Sequence of Lasiodiplodia mahajangana.</title>
        <authorList>
            <person name="Buettner E."/>
        </authorList>
    </citation>
    <scope>NUCLEOTIDE SEQUENCE</scope>
    <source>
        <strain evidence="1">VT137</strain>
    </source>
</reference>